<evidence type="ECO:0000256" key="1">
    <source>
        <dbReference type="ARBA" id="ARBA00007953"/>
    </source>
</evidence>
<dbReference type="Proteomes" id="UP000799302">
    <property type="component" value="Unassembled WGS sequence"/>
</dbReference>
<dbReference type="EMBL" id="MU004240">
    <property type="protein sequence ID" value="KAF2665639.1"/>
    <property type="molecule type" value="Genomic_DNA"/>
</dbReference>
<keyword evidence="2" id="KW-0413">Isomerase</keyword>
<dbReference type="AlphaFoldDB" id="A0A6A6TZX9"/>
<evidence type="ECO:0000313" key="6">
    <source>
        <dbReference type="Proteomes" id="UP000799302"/>
    </source>
</evidence>
<proteinExistence type="inferred from homology"/>
<feature type="region of interest" description="Disordered" evidence="3">
    <location>
        <begin position="93"/>
        <end position="131"/>
    </location>
</feature>
<feature type="domain" description="TRUD" evidence="4">
    <location>
        <begin position="376"/>
        <end position="644"/>
    </location>
</feature>
<dbReference type="Pfam" id="PF01142">
    <property type="entry name" value="TruD"/>
    <property type="match status" value="1"/>
</dbReference>
<dbReference type="PANTHER" id="PTHR13326:SF21">
    <property type="entry name" value="PSEUDOURIDYLATE SYNTHASE PUS7L"/>
    <property type="match status" value="1"/>
</dbReference>
<evidence type="ECO:0000256" key="2">
    <source>
        <dbReference type="ARBA" id="ARBA00023235"/>
    </source>
</evidence>
<feature type="compositionally biased region" description="Basic and acidic residues" evidence="3">
    <location>
        <begin position="112"/>
        <end position="127"/>
    </location>
</feature>
<dbReference type="InterPro" id="IPR020103">
    <property type="entry name" value="PsdUridine_synth_cat_dom_sf"/>
</dbReference>
<organism evidence="5 6">
    <name type="scientific">Microthyrium microscopicum</name>
    <dbReference type="NCBI Taxonomy" id="703497"/>
    <lineage>
        <taxon>Eukaryota</taxon>
        <taxon>Fungi</taxon>
        <taxon>Dikarya</taxon>
        <taxon>Ascomycota</taxon>
        <taxon>Pezizomycotina</taxon>
        <taxon>Dothideomycetes</taxon>
        <taxon>Dothideomycetes incertae sedis</taxon>
        <taxon>Microthyriales</taxon>
        <taxon>Microthyriaceae</taxon>
        <taxon>Microthyrium</taxon>
    </lineage>
</organism>
<sequence length="740" mass="81981">MSTDTTADHPRKRIRLDNDAAASESNAIQPPPVPGWEDDYEKEVRAGITAFVSPGTPGLAGVFKQRYSDFLVNEIVSSGDVLHLTDIADQTSLSTVRESSKAGAEAGSKTEQPVKPKATVEKSEKPPPVEMSEEDLAQLQEIFGESTTAAIVKLHKTVHQHPDKKRKDFEKITSEEIEDKADRTKAHQTIRRVFQSRLDSSTNENNALIISASLSAASRQSKADWQQKREAGGNQSKGRLGWEELGGEYLHFTLYKENKDTMEVLNYIGRMFKLAPKHFQFSGTKDRRAVAVQRISAYRVQAERLAALNKSLKGAKIGGFKYETYPLALGQLQGNEFNITLRDCHFPGEDGLDEQARFDLAKGIVTKAVENIKKDGFINYFGLQRFGTLSISTDEVGVKMLQGDLKAAVQLILGYSPIALAAGKNGGLTTTIPIDDRKRALALEEWETSGNSKKALNMMPRKYSGEIAIITFLGQRRNGVKTNEQDWKGALSSISRNLRLMYIHAYQSMVWNTVAARRWERFGTNVVEGDLVVVDTAAKNSLVDVDESGELIIQPEGEDRAAGDADFIRARPLTKEEAESGKHSIWDIVLPQPGFDVNYPANEIGEFYKEFMGSEKGGGLDPHNMRRTWREISLSGGYRNFLSRPNLMEGDVRSYTNDTEQLVKTDVDLLLEKSGEAQANPSSEVTMAGDSDALLAVVLKMQLGSSQYATMALREMLKAGGLKSYKAEFKEFKDFRGPTA</sequence>
<evidence type="ECO:0000256" key="3">
    <source>
        <dbReference type="SAM" id="MobiDB-lite"/>
    </source>
</evidence>
<gene>
    <name evidence="5" type="ORF">BT63DRAFT_377610</name>
</gene>
<feature type="region of interest" description="Disordered" evidence="3">
    <location>
        <begin position="1"/>
        <end position="38"/>
    </location>
</feature>
<dbReference type="GO" id="GO:0003723">
    <property type="term" value="F:RNA binding"/>
    <property type="evidence" value="ECO:0007669"/>
    <property type="project" value="InterPro"/>
</dbReference>
<dbReference type="GO" id="GO:0005634">
    <property type="term" value="C:nucleus"/>
    <property type="evidence" value="ECO:0007669"/>
    <property type="project" value="TreeGrafter"/>
</dbReference>
<dbReference type="OrthoDB" id="447290at2759"/>
<dbReference type="SUPFAM" id="SSF55120">
    <property type="entry name" value="Pseudouridine synthase"/>
    <property type="match status" value="1"/>
</dbReference>
<dbReference type="InterPro" id="IPR042214">
    <property type="entry name" value="TruD_catalytic"/>
</dbReference>
<accession>A0A6A6TZX9</accession>
<dbReference type="InterPro" id="IPR011760">
    <property type="entry name" value="PsdUridine_synth_TruD_insert"/>
</dbReference>
<comment type="similarity">
    <text evidence="1">Belongs to the pseudouridine synthase TruD family.</text>
</comment>
<reference evidence="5" key="1">
    <citation type="journal article" date="2020" name="Stud. Mycol.">
        <title>101 Dothideomycetes genomes: a test case for predicting lifestyles and emergence of pathogens.</title>
        <authorList>
            <person name="Haridas S."/>
            <person name="Albert R."/>
            <person name="Binder M."/>
            <person name="Bloem J."/>
            <person name="Labutti K."/>
            <person name="Salamov A."/>
            <person name="Andreopoulos B."/>
            <person name="Baker S."/>
            <person name="Barry K."/>
            <person name="Bills G."/>
            <person name="Bluhm B."/>
            <person name="Cannon C."/>
            <person name="Castanera R."/>
            <person name="Culley D."/>
            <person name="Daum C."/>
            <person name="Ezra D."/>
            <person name="Gonzalez J."/>
            <person name="Henrissat B."/>
            <person name="Kuo A."/>
            <person name="Liang C."/>
            <person name="Lipzen A."/>
            <person name="Lutzoni F."/>
            <person name="Magnuson J."/>
            <person name="Mondo S."/>
            <person name="Nolan M."/>
            <person name="Ohm R."/>
            <person name="Pangilinan J."/>
            <person name="Park H.-J."/>
            <person name="Ramirez L."/>
            <person name="Alfaro M."/>
            <person name="Sun H."/>
            <person name="Tritt A."/>
            <person name="Yoshinaga Y."/>
            <person name="Zwiers L.-H."/>
            <person name="Turgeon B."/>
            <person name="Goodwin S."/>
            <person name="Spatafora J."/>
            <person name="Crous P."/>
            <person name="Grigoriev I."/>
        </authorList>
    </citation>
    <scope>NUCLEOTIDE SEQUENCE</scope>
    <source>
        <strain evidence="5">CBS 115976</strain>
    </source>
</reference>
<dbReference type="Gene3D" id="3.30.2350.20">
    <property type="entry name" value="TruD, catalytic domain"/>
    <property type="match status" value="2"/>
</dbReference>
<dbReference type="PROSITE" id="PS50984">
    <property type="entry name" value="TRUD"/>
    <property type="match status" value="1"/>
</dbReference>
<dbReference type="PANTHER" id="PTHR13326">
    <property type="entry name" value="TRNA PSEUDOURIDINE SYNTHASE D"/>
    <property type="match status" value="1"/>
</dbReference>
<dbReference type="GO" id="GO:0001522">
    <property type="term" value="P:pseudouridine synthesis"/>
    <property type="evidence" value="ECO:0007669"/>
    <property type="project" value="InterPro"/>
</dbReference>
<dbReference type="GO" id="GO:0009982">
    <property type="term" value="F:pseudouridine synthase activity"/>
    <property type="evidence" value="ECO:0007669"/>
    <property type="project" value="InterPro"/>
</dbReference>
<evidence type="ECO:0000259" key="4">
    <source>
        <dbReference type="PROSITE" id="PS50984"/>
    </source>
</evidence>
<protein>
    <submittedName>
        <fullName evidence="5">Putative pseudouridine synthase TruD/Pus7</fullName>
    </submittedName>
</protein>
<dbReference type="PIRSF" id="PIRSF037016">
    <property type="entry name" value="Pseudouridin_synth_euk_prd"/>
    <property type="match status" value="1"/>
</dbReference>
<dbReference type="NCBIfam" id="TIGR00094">
    <property type="entry name" value="tRNA_TruD_broad"/>
    <property type="match status" value="1"/>
</dbReference>
<name>A0A6A6TZX9_9PEZI</name>
<evidence type="ECO:0000313" key="5">
    <source>
        <dbReference type="EMBL" id="KAF2665639.1"/>
    </source>
</evidence>
<keyword evidence="6" id="KW-1185">Reference proteome</keyword>
<dbReference type="CDD" id="cd02576">
    <property type="entry name" value="PseudoU_synth_ScPUS7"/>
    <property type="match status" value="1"/>
</dbReference>
<dbReference type="InterPro" id="IPR001656">
    <property type="entry name" value="PsdUridine_synth_TruD"/>
</dbReference>